<evidence type="ECO:0000259" key="2">
    <source>
        <dbReference type="Pfam" id="PF14831"/>
    </source>
</evidence>
<feature type="domain" description="DUF4484" evidence="2">
    <location>
        <begin position="409"/>
        <end position="559"/>
    </location>
</feature>
<feature type="compositionally biased region" description="Acidic residues" evidence="1">
    <location>
        <begin position="371"/>
        <end position="380"/>
    </location>
</feature>
<name>A0A6A7AR78_9PLEO</name>
<evidence type="ECO:0000256" key="1">
    <source>
        <dbReference type="SAM" id="MobiDB-lite"/>
    </source>
</evidence>
<dbReference type="PANTHER" id="PTHR28153">
    <property type="entry name" value="PROTEIN, PUTATIVE-RELATED"/>
    <property type="match status" value="1"/>
</dbReference>
<evidence type="ECO:0000313" key="3">
    <source>
        <dbReference type="EMBL" id="KAF2845234.1"/>
    </source>
</evidence>
<feature type="region of interest" description="Disordered" evidence="1">
    <location>
        <begin position="358"/>
        <end position="396"/>
    </location>
</feature>
<dbReference type="PANTHER" id="PTHR28153:SF1">
    <property type="entry name" value="DUF4484 DOMAIN-CONTAINING PROTEIN"/>
    <property type="match status" value="1"/>
</dbReference>
<keyword evidence="4" id="KW-1185">Reference proteome</keyword>
<dbReference type="AlphaFoldDB" id="A0A6A7AR78"/>
<dbReference type="GO" id="GO:0005811">
    <property type="term" value="C:lipid droplet"/>
    <property type="evidence" value="ECO:0007669"/>
    <property type="project" value="TreeGrafter"/>
</dbReference>
<dbReference type="OrthoDB" id="2152680at2759"/>
<feature type="region of interest" description="Disordered" evidence="1">
    <location>
        <begin position="481"/>
        <end position="505"/>
    </location>
</feature>
<feature type="compositionally biased region" description="Basic and acidic residues" evidence="1">
    <location>
        <begin position="387"/>
        <end position="396"/>
    </location>
</feature>
<dbReference type="Pfam" id="PF14831">
    <property type="entry name" value="DUF4484"/>
    <property type="match status" value="1"/>
</dbReference>
<reference evidence="3" key="1">
    <citation type="submission" date="2020-01" db="EMBL/GenBank/DDBJ databases">
        <authorList>
            <consortium name="DOE Joint Genome Institute"/>
            <person name="Haridas S."/>
            <person name="Albert R."/>
            <person name="Binder M."/>
            <person name="Bloem J."/>
            <person name="Labutti K."/>
            <person name="Salamov A."/>
            <person name="Andreopoulos B."/>
            <person name="Baker S.E."/>
            <person name="Barry K."/>
            <person name="Bills G."/>
            <person name="Bluhm B.H."/>
            <person name="Cannon C."/>
            <person name="Castanera R."/>
            <person name="Culley D.E."/>
            <person name="Daum C."/>
            <person name="Ezra D."/>
            <person name="Gonzalez J.B."/>
            <person name="Henrissat B."/>
            <person name="Kuo A."/>
            <person name="Liang C."/>
            <person name="Lipzen A."/>
            <person name="Lutzoni F."/>
            <person name="Magnuson J."/>
            <person name="Mondo S."/>
            <person name="Nolan M."/>
            <person name="Ohm R."/>
            <person name="Pangilinan J."/>
            <person name="Park H.-J."/>
            <person name="Ramirez L."/>
            <person name="Alfaro M."/>
            <person name="Sun H."/>
            <person name="Tritt A."/>
            <person name="Yoshinaga Y."/>
            <person name="Zwiers L.-H."/>
            <person name="Turgeon B.G."/>
            <person name="Goodwin S.B."/>
            <person name="Spatafora J.W."/>
            <person name="Crous P.W."/>
            <person name="Grigoriev I.V."/>
        </authorList>
    </citation>
    <scope>NUCLEOTIDE SEQUENCE</scope>
    <source>
        <strain evidence="3">IPT5</strain>
    </source>
</reference>
<dbReference type="Pfam" id="PF09804">
    <property type="entry name" value="DENND11"/>
    <property type="match status" value="1"/>
</dbReference>
<dbReference type="Proteomes" id="UP000799423">
    <property type="component" value="Unassembled WGS sequence"/>
</dbReference>
<dbReference type="InterPro" id="IPR028115">
    <property type="entry name" value="DUF4484"/>
</dbReference>
<protein>
    <recommendedName>
        <fullName evidence="2">DUF4484 domain-containing protein</fullName>
    </recommendedName>
</protein>
<evidence type="ECO:0000313" key="4">
    <source>
        <dbReference type="Proteomes" id="UP000799423"/>
    </source>
</evidence>
<feature type="region of interest" description="Disordered" evidence="1">
    <location>
        <begin position="318"/>
        <end position="340"/>
    </location>
</feature>
<organism evidence="3 4">
    <name type="scientific">Plenodomus tracheiphilus IPT5</name>
    <dbReference type="NCBI Taxonomy" id="1408161"/>
    <lineage>
        <taxon>Eukaryota</taxon>
        <taxon>Fungi</taxon>
        <taxon>Dikarya</taxon>
        <taxon>Ascomycota</taxon>
        <taxon>Pezizomycotina</taxon>
        <taxon>Dothideomycetes</taxon>
        <taxon>Pleosporomycetidae</taxon>
        <taxon>Pleosporales</taxon>
        <taxon>Pleosporineae</taxon>
        <taxon>Leptosphaeriaceae</taxon>
        <taxon>Plenodomus</taxon>
    </lineage>
</organism>
<dbReference type="InterPro" id="IPR018626">
    <property type="entry name" value="LCHN/Anr2"/>
</dbReference>
<dbReference type="InterPro" id="IPR053056">
    <property type="entry name" value="Lipid_Metab_Assoc_Protein"/>
</dbReference>
<gene>
    <name evidence="3" type="ORF">T440DRAFT_493586</name>
</gene>
<feature type="region of interest" description="Disordered" evidence="1">
    <location>
        <begin position="143"/>
        <end position="164"/>
    </location>
</feature>
<dbReference type="EMBL" id="MU006351">
    <property type="protein sequence ID" value="KAF2845234.1"/>
    <property type="molecule type" value="Genomic_DNA"/>
</dbReference>
<sequence>MSASSSSASDVEAEAASEAPQVEALFLIRFDKKVGYTIAWKRTRSDIALEDAVEYKSLPSGLHSVPSDLVYFTHEGYAGLSAFARGEGSAEDRNATFVSVGVLVQNQGRFGRLGRAWLLAARLQTLAATLAEDGETVAPLDEFWEEQTRTRRDASSTAPNKGHSRARAISTVSAVVEQDETLPENHPARSITRYIDTFGPLVFRLHQAALLRKRILFVGSAPVRTACEFVYDLSVLSSISPRDTQHFVPGTEDLVRLPSLFSIGVHDIPSLQNLHQPKHGGHTPSADPTQGWAACTTDDIMATKTRLYDIVVELPPASHDTTTSQQRRWPRIRTSDGSTIKASQRDLVRYRMLHRELFKHQTRAQPSPDAYTDEEGDDNEGTAPLLSRDEVDSKRADDDFSEAYDDSMVEPMTWSRFAYQGFMWWASAGERDAYTTTERERERELIGDLADYAHSVETGVIAYFHRHTALLVRSLSQIIQGHGDDDSNGDGDGDGEDEYDGDGAGEGDVVVVDREHLSRMGLDTWSEADRAFVNEFGSLYFGRRVEVRGSEVDCCGLRVPVF</sequence>
<accession>A0A6A7AR78</accession>
<feature type="compositionally biased region" description="Acidic residues" evidence="1">
    <location>
        <begin position="486"/>
        <end position="505"/>
    </location>
</feature>
<proteinExistence type="predicted"/>